<dbReference type="RefSeq" id="WP_143269202.1">
    <property type="nucleotide sequence ID" value="NZ_FUHW01000020.1"/>
</dbReference>
<reference evidence="6 7" key="1">
    <citation type="submission" date="2017-02" db="EMBL/GenBank/DDBJ databases">
        <authorList>
            <person name="Peterson S.W."/>
        </authorList>
    </citation>
    <scope>NUCLEOTIDE SEQUENCE [LARGE SCALE GENOMIC DNA]</scope>
    <source>
        <strain evidence="6 7">B Ar 00.02</strain>
    </source>
</reference>
<evidence type="ECO:0000313" key="6">
    <source>
        <dbReference type="EMBL" id="SJM56221.1"/>
    </source>
</evidence>
<feature type="domain" description="Maltokinase N-terminal cap" evidence="5">
    <location>
        <begin position="50"/>
        <end position="133"/>
    </location>
</feature>
<dbReference type="InterPro" id="IPR040999">
    <property type="entry name" value="Mak_N_cap"/>
</dbReference>
<keyword evidence="1" id="KW-0808">Transferase</keyword>
<dbReference type="EMBL" id="FUHW01000020">
    <property type="protein sequence ID" value="SJM56221.1"/>
    <property type="molecule type" value="Genomic_DNA"/>
</dbReference>
<evidence type="ECO:0000259" key="5">
    <source>
        <dbReference type="Pfam" id="PF18085"/>
    </source>
</evidence>
<dbReference type="GO" id="GO:0005524">
    <property type="term" value="F:ATP binding"/>
    <property type="evidence" value="ECO:0007669"/>
    <property type="project" value="UniProtKB-KW"/>
</dbReference>
<sequence>MGPGVPVLRVIPGGGGRLFATGRVLAYGEAMAILYRAELTPGKQEIVTAWLARQSWSGVAAGDSIEMIGAYRFDDPDEKIGIETHLVRRSDGTVLHVPLTYRDAAVAGAEEHLAGEMEHSVLGHRWIYDATGDPVYAAALAWTIVRGQAGADQFRDIDGTLVLQPNTVVVHGFGDHSATAPAITTAAPSIAEEPGMGPVTTITTDGPALAVYRTPQVASDDDGHEGQLTGRWDGLGNALLLAALA</sequence>
<name>A0A1R4FK86_9MICC</name>
<keyword evidence="3" id="KW-0418">Kinase</keyword>
<accession>A0A1R4FK86</accession>
<evidence type="ECO:0000256" key="3">
    <source>
        <dbReference type="ARBA" id="ARBA00022777"/>
    </source>
</evidence>
<organism evidence="6 7">
    <name type="scientific">Arthrobacter rhombi</name>
    <dbReference type="NCBI Taxonomy" id="71253"/>
    <lineage>
        <taxon>Bacteria</taxon>
        <taxon>Bacillati</taxon>
        <taxon>Actinomycetota</taxon>
        <taxon>Actinomycetes</taxon>
        <taxon>Micrococcales</taxon>
        <taxon>Micrococcaceae</taxon>
        <taxon>Arthrobacter</taxon>
    </lineage>
</organism>
<dbReference type="GO" id="GO:0016301">
    <property type="term" value="F:kinase activity"/>
    <property type="evidence" value="ECO:0007669"/>
    <property type="project" value="UniProtKB-KW"/>
</dbReference>
<gene>
    <name evidence="6" type="ORF">FM101_04325</name>
</gene>
<protein>
    <recommendedName>
        <fullName evidence="5">Maltokinase N-terminal cap domain-containing protein</fullName>
    </recommendedName>
</protein>
<evidence type="ECO:0000256" key="1">
    <source>
        <dbReference type="ARBA" id="ARBA00022679"/>
    </source>
</evidence>
<evidence type="ECO:0000313" key="7">
    <source>
        <dbReference type="Proteomes" id="UP000195913"/>
    </source>
</evidence>
<evidence type="ECO:0000256" key="2">
    <source>
        <dbReference type="ARBA" id="ARBA00022741"/>
    </source>
</evidence>
<dbReference type="AlphaFoldDB" id="A0A1R4FK86"/>
<keyword evidence="4" id="KW-0067">ATP-binding</keyword>
<proteinExistence type="predicted"/>
<evidence type="ECO:0000256" key="4">
    <source>
        <dbReference type="ARBA" id="ARBA00022840"/>
    </source>
</evidence>
<keyword evidence="2" id="KW-0547">Nucleotide-binding</keyword>
<dbReference type="Proteomes" id="UP000195913">
    <property type="component" value="Unassembled WGS sequence"/>
</dbReference>
<keyword evidence="7" id="KW-1185">Reference proteome</keyword>
<dbReference type="Pfam" id="PF18085">
    <property type="entry name" value="Mak_N_cap"/>
    <property type="match status" value="1"/>
</dbReference>
<dbReference type="NCBIfam" id="NF047744">
    <property type="entry name" value="CG0192_rel"/>
    <property type="match status" value="1"/>
</dbReference>